<gene>
    <name evidence="12" type="ORF">TRIADDRAFT_26446</name>
</gene>
<keyword evidence="3" id="KW-0812">Transmembrane</keyword>
<dbReference type="EMBL" id="DS985246">
    <property type="protein sequence ID" value="EDV24131.1"/>
    <property type="molecule type" value="Genomic_DNA"/>
</dbReference>
<dbReference type="GO" id="GO:0016020">
    <property type="term" value="C:membrane"/>
    <property type="evidence" value="ECO:0007669"/>
    <property type="project" value="UniProtKB-SubCell"/>
</dbReference>
<organism evidence="12 13">
    <name type="scientific">Trichoplax adhaerens</name>
    <name type="common">Trichoplax reptans</name>
    <dbReference type="NCBI Taxonomy" id="10228"/>
    <lineage>
        <taxon>Eukaryota</taxon>
        <taxon>Metazoa</taxon>
        <taxon>Placozoa</taxon>
        <taxon>Uniplacotomia</taxon>
        <taxon>Trichoplacea</taxon>
        <taxon>Trichoplacidae</taxon>
        <taxon>Trichoplax</taxon>
    </lineage>
</organism>
<dbReference type="PROSITE" id="PS00022">
    <property type="entry name" value="EGF_1"/>
    <property type="match status" value="2"/>
</dbReference>
<evidence type="ECO:0000313" key="13">
    <source>
        <dbReference type="Proteomes" id="UP000009022"/>
    </source>
</evidence>
<comment type="subcellular location">
    <subcellularLocation>
        <location evidence="1">Membrane</location>
        <topology evidence="1">Single-pass type I membrane protein</topology>
    </subcellularLocation>
</comment>
<dbReference type="InterPro" id="IPR000152">
    <property type="entry name" value="EGF-type_Asp/Asn_hydroxyl_site"/>
</dbReference>
<feature type="domain" description="EGF-like" evidence="11">
    <location>
        <begin position="1"/>
        <end position="18"/>
    </location>
</feature>
<feature type="domain" description="EGF-like" evidence="11">
    <location>
        <begin position="58"/>
        <end position="95"/>
    </location>
</feature>
<dbReference type="CTD" id="6754510"/>
<dbReference type="KEGG" id="tad:TRIADDRAFT_26446"/>
<evidence type="ECO:0000313" key="12">
    <source>
        <dbReference type="EMBL" id="EDV24131.1"/>
    </source>
</evidence>
<dbReference type="PRINTS" id="PR00010">
    <property type="entry name" value="EGFBLOOD"/>
</dbReference>
<feature type="domain" description="EGF-like" evidence="11">
    <location>
        <begin position="20"/>
        <end position="56"/>
    </location>
</feature>
<dbReference type="Gene3D" id="2.10.25.10">
    <property type="entry name" value="Laminin"/>
    <property type="match status" value="2"/>
</dbReference>
<evidence type="ECO:0000256" key="7">
    <source>
        <dbReference type="ARBA" id="ARBA00023136"/>
    </source>
</evidence>
<dbReference type="PROSITE" id="PS00010">
    <property type="entry name" value="ASX_HYDROXYL"/>
    <property type="match status" value="1"/>
</dbReference>
<sequence>MNSFNCQCLPAFRGRYCQLGVDECLSKPCHNGGTCQNLIGGYKCTCPPGVTGLSCQNIIDQCASKPCQHGGRCITSINAFACDCSGTGYTGLVCQSESESIRFIKWPKYEYISLL</sequence>
<evidence type="ECO:0000256" key="5">
    <source>
        <dbReference type="ARBA" id="ARBA00022737"/>
    </source>
</evidence>
<accession>B3RZ30</accession>
<dbReference type="FunFam" id="2.10.25.10:FF:000109">
    <property type="entry name" value="Notch homolog 4, [Drosophila]"/>
    <property type="match status" value="1"/>
</dbReference>
<dbReference type="OrthoDB" id="430340at2759"/>
<dbReference type="Proteomes" id="UP000009022">
    <property type="component" value="Unassembled WGS sequence"/>
</dbReference>
<keyword evidence="6" id="KW-1133">Transmembrane helix</keyword>
<dbReference type="GO" id="GO:0005509">
    <property type="term" value="F:calcium ion binding"/>
    <property type="evidence" value="ECO:0007669"/>
    <property type="project" value="InterPro"/>
</dbReference>
<evidence type="ECO:0000256" key="4">
    <source>
        <dbReference type="ARBA" id="ARBA00022729"/>
    </source>
</evidence>
<dbReference type="InterPro" id="IPR000742">
    <property type="entry name" value="EGF"/>
</dbReference>
<reference evidence="12 13" key="1">
    <citation type="journal article" date="2008" name="Nature">
        <title>The Trichoplax genome and the nature of placozoans.</title>
        <authorList>
            <person name="Srivastava M."/>
            <person name="Begovic E."/>
            <person name="Chapman J."/>
            <person name="Putnam N.H."/>
            <person name="Hellsten U."/>
            <person name="Kawashima T."/>
            <person name="Kuo A."/>
            <person name="Mitros T."/>
            <person name="Salamov A."/>
            <person name="Carpenter M.L."/>
            <person name="Signorovitch A.Y."/>
            <person name="Moreno M.A."/>
            <person name="Kamm K."/>
            <person name="Grimwood J."/>
            <person name="Schmutz J."/>
            <person name="Shapiro H."/>
            <person name="Grigoriev I.V."/>
            <person name="Buss L.W."/>
            <person name="Schierwater B."/>
            <person name="Dellaporta S.L."/>
            <person name="Rokhsar D.S."/>
        </authorList>
    </citation>
    <scope>NUCLEOTIDE SEQUENCE [LARGE SCALE GENOMIC DNA]</scope>
    <source>
        <strain evidence="12 13">Grell-BS-1999</strain>
    </source>
</reference>
<proteinExistence type="predicted"/>
<evidence type="ECO:0000256" key="9">
    <source>
        <dbReference type="ARBA" id="ARBA00023180"/>
    </source>
</evidence>
<dbReference type="Pfam" id="PF00008">
    <property type="entry name" value="EGF"/>
    <property type="match status" value="2"/>
</dbReference>
<protein>
    <recommendedName>
        <fullName evidence="11">EGF-like domain-containing protein</fullName>
    </recommendedName>
</protein>
<dbReference type="STRING" id="10228.B3RZ30"/>
<dbReference type="PhylomeDB" id="B3RZ30"/>
<dbReference type="SMART" id="SM00179">
    <property type="entry name" value="EGF_CA"/>
    <property type="match status" value="2"/>
</dbReference>
<dbReference type="eggNOG" id="KOG1217">
    <property type="taxonomic scope" value="Eukaryota"/>
</dbReference>
<name>B3RZ30_TRIAD</name>
<keyword evidence="9" id="KW-0325">Glycoprotein</keyword>
<dbReference type="AlphaFoldDB" id="B3RZ30"/>
<dbReference type="HOGENOM" id="CLU_004826_6_1_1"/>
<evidence type="ECO:0000256" key="6">
    <source>
        <dbReference type="ARBA" id="ARBA00022989"/>
    </source>
</evidence>
<keyword evidence="4" id="KW-0732">Signal</keyword>
<dbReference type="RefSeq" id="XP_002113657.1">
    <property type="nucleotide sequence ID" value="XM_002113621.1"/>
</dbReference>
<feature type="disulfide bond" evidence="10">
    <location>
        <begin position="8"/>
        <end position="17"/>
    </location>
</feature>
<keyword evidence="2 10" id="KW-0245">EGF-like domain</keyword>
<dbReference type="GeneID" id="6754510"/>
<dbReference type="SUPFAM" id="SSF57196">
    <property type="entry name" value="EGF/Laminin"/>
    <property type="match status" value="2"/>
</dbReference>
<evidence type="ECO:0000256" key="10">
    <source>
        <dbReference type="PROSITE-ProRule" id="PRU00076"/>
    </source>
</evidence>
<dbReference type="OMA" id="YCERSIN"/>
<dbReference type="CDD" id="cd00054">
    <property type="entry name" value="EGF_CA"/>
    <property type="match status" value="2"/>
</dbReference>
<dbReference type="InterPro" id="IPR051022">
    <property type="entry name" value="Notch_Cell-Fate_Det"/>
</dbReference>
<feature type="disulfide bond" evidence="10">
    <location>
        <begin position="46"/>
        <end position="55"/>
    </location>
</feature>
<dbReference type="FunFam" id="2.10.25.10:FF:000029">
    <property type="entry name" value="neurexin-1 isoform X1"/>
    <property type="match status" value="1"/>
</dbReference>
<evidence type="ECO:0000256" key="8">
    <source>
        <dbReference type="ARBA" id="ARBA00023157"/>
    </source>
</evidence>
<dbReference type="PROSITE" id="PS50026">
    <property type="entry name" value="EGF_3"/>
    <property type="match status" value="3"/>
</dbReference>
<evidence type="ECO:0000256" key="1">
    <source>
        <dbReference type="ARBA" id="ARBA00004479"/>
    </source>
</evidence>
<keyword evidence="7" id="KW-0472">Membrane</keyword>
<evidence type="ECO:0000256" key="2">
    <source>
        <dbReference type="ARBA" id="ARBA00022536"/>
    </source>
</evidence>
<keyword evidence="5" id="KW-0677">Repeat</keyword>
<dbReference type="InterPro" id="IPR001881">
    <property type="entry name" value="EGF-like_Ca-bd_dom"/>
</dbReference>
<keyword evidence="8 10" id="KW-1015">Disulfide bond</keyword>
<comment type="caution">
    <text evidence="10">Lacks conserved residue(s) required for the propagation of feature annotation.</text>
</comment>
<evidence type="ECO:0000256" key="3">
    <source>
        <dbReference type="ARBA" id="ARBA00022692"/>
    </source>
</evidence>
<dbReference type="InParanoid" id="B3RZ30"/>
<dbReference type="SMART" id="SM00181">
    <property type="entry name" value="EGF"/>
    <property type="match status" value="2"/>
</dbReference>
<dbReference type="PANTHER" id="PTHR24049">
    <property type="entry name" value="CRUMBS FAMILY MEMBER"/>
    <property type="match status" value="1"/>
</dbReference>
<evidence type="ECO:0000259" key="11">
    <source>
        <dbReference type="PROSITE" id="PS50026"/>
    </source>
</evidence>
<keyword evidence="13" id="KW-1185">Reference proteome</keyword>